<evidence type="ECO:0000256" key="2">
    <source>
        <dbReference type="ARBA" id="ARBA00023015"/>
    </source>
</evidence>
<keyword evidence="4" id="KW-0804">Transcription</keyword>
<dbReference type="FunFam" id="1.10.10.10:FF:000001">
    <property type="entry name" value="LysR family transcriptional regulator"/>
    <property type="match status" value="1"/>
</dbReference>
<dbReference type="InterPro" id="IPR036388">
    <property type="entry name" value="WH-like_DNA-bd_sf"/>
</dbReference>
<comment type="similarity">
    <text evidence="1">Belongs to the LysR transcriptional regulatory family.</text>
</comment>
<evidence type="ECO:0000256" key="3">
    <source>
        <dbReference type="ARBA" id="ARBA00023125"/>
    </source>
</evidence>
<dbReference type="GO" id="GO:0032993">
    <property type="term" value="C:protein-DNA complex"/>
    <property type="evidence" value="ECO:0007669"/>
    <property type="project" value="TreeGrafter"/>
</dbReference>
<dbReference type="SUPFAM" id="SSF46785">
    <property type="entry name" value="Winged helix' DNA-binding domain"/>
    <property type="match status" value="1"/>
</dbReference>
<dbReference type="PANTHER" id="PTHR30346">
    <property type="entry name" value="TRANSCRIPTIONAL DUAL REGULATOR HCAR-RELATED"/>
    <property type="match status" value="1"/>
</dbReference>
<keyword evidence="7" id="KW-1185">Reference proteome</keyword>
<protein>
    <submittedName>
        <fullName evidence="6">LysR substrate-binding domain protein</fullName>
    </submittedName>
</protein>
<dbReference type="PANTHER" id="PTHR30346:SF10">
    <property type="entry name" value="TRANSCRIPTIONAL REGULATOR OF OXIDATIVE STRESS OXYR"/>
    <property type="match status" value="1"/>
</dbReference>
<dbReference type="GO" id="GO:0003700">
    <property type="term" value="F:DNA-binding transcription factor activity"/>
    <property type="evidence" value="ECO:0007669"/>
    <property type="project" value="InterPro"/>
</dbReference>
<dbReference type="CDD" id="cd08411">
    <property type="entry name" value="PBP2_OxyR"/>
    <property type="match status" value="1"/>
</dbReference>
<keyword evidence="2" id="KW-0805">Transcription regulation</keyword>
<evidence type="ECO:0000259" key="5">
    <source>
        <dbReference type="PROSITE" id="PS50931"/>
    </source>
</evidence>
<reference evidence="6 7" key="1">
    <citation type="submission" date="2012-09" db="EMBL/GenBank/DDBJ databases">
        <authorList>
            <person name="Dupont C.L."/>
            <person name="Rusch D.B."/>
            <person name="Lombardo M.-J."/>
            <person name="Novotny M."/>
            <person name="Yee-Greenbaum J."/>
            <person name="Laskin R."/>
        </authorList>
    </citation>
    <scope>NUCLEOTIDE SEQUENCE [LARGE SCALE GENOMIC DNA]</scope>
    <source>
        <strain evidence="6">SAR86E</strain>
    </source>
</reference>
<dbReference type="SUPFAM" id="SSF53850">
    <property type="entry name" value="Periplasmic binding protein-like II"/>
    <property type="match status" value="1"/>
</dbReference>
<dbReference type="PATRIC" id="fig|1208365.4.peg.643"/>
<dbReference type="GO" id="GO:0003677">
    <property type="term" value="F:DNA binding"/>
    <property type="evidence" value="ECO:0007669"/>
    <property type="project" value="UniProtKB-KW"/>
</dbReference>
<dbReference type="PROSITE" id="PS50931">
    <property type="entry name" value="HTH_LYSR"/>
    <property type="match status" value="1"/>
</dbReference>
<accession>K6FDY9</accession>
<dbReference type="STRING" id="1208365.B273_1066"/>
<sequence length="300" mass="33460">MLTLRQIDYALAVARNLHFKKAAEECFISPSTLSNAISELEAQLGVKIFERSNKKVIVTNLGQEILAKARKIKLEVHNIHELAQHNSAGLSRSLSIGIIPTISPYFLPIVLPKLQKEFSNLKLKIEEGQSQILTNRVKEGELDMAILALPYDVQGLLSFKFWEEDFFWVSHSLNKNAGKSEIRASELEHSELMLLEDGHCLKDHILDACNISSSSQYSLKASSLNTLIQLVKGKMGTTLVPEMALKELVGNKKDLSISHLAEPGPHREIALITRPNYAGMESVGLLIDFFGKSLKEFDQV</sequence>
<dbReference type="AlphaFoldDB" id="K6FDY9"/>
<feature type="domain" description="HTH lysR-type" evidence="5">
    <location>
        <begin position="2"/>
        <end position="59"/>
    </location>
</feature>
<evidence type="ECO:0000313" key="6">
    <source>
        <dbReference type="EMBL" id="EKO36857.1"/>
    </source>
</evidence>
<dbReference type="InterPro" id="IPR036390">
    <property type="entry name" value="WH_DNA-bd_sf"/>
</dbReference>
<dbReference type="Pfam" id="PF00126">
    <property type="entry name" value="HTH_1"/>
    <property type="match status" value="1"/>
</dbReference>
<dbReference type="Pfam" id="PF03466">
    <property type="entry name" value="LysR_substrate"/>
    <property type="match status" value="1"/>
</dbReference>
<keyword evidence="3" id="KW-0238">DNA-binding</keyword>
<dbReference type="Gene3D" id="3.40.190.10">
    <property type="entry name" value="Periplasmic binding protein-like II"/>
    <property type="match status" value="2"/>
</dbReference>
<organism evidence="6 7">
    <name type="scientific">SAR86 cluster bacterium SAR86E</name>
    <dbReference type="NCBI Taxonomy" id="1208365"/>
    <lineage>
        <taxon>Bacteria</taxon>
        <taxon>Pseudomonadati</taxon>
        <taxon>Pseudomonadota</taxon>
        <taxon>Gammaproteobacteria</taxon>
        <taxon>SAR86 cluster</taxon>
    </lineage>
</organism>
<dbReference type="InterPro" id="IPR000847">
    <property type="entry name" value="LysR_HTH_N"/>
</dbReference>
<proteinExistence type="inferred from homology"/>
<evidence type="ECO:0000313" key="7">
    <source>
        <dbReference type="Proteomes" id="UP000010310"/>
    </source>
</evidence>
<dbReference type="Gene3D" id="1.10.10.10">
    <property type="entry name" value="Winged helix-like DNA-binding domain superfamily/Winged helix DNA-binding domain"/>
    <property type="match status" value="1"/>
</dbReference>
<evidence type="ECO:0000256" key="4">
    <source>
        <dbReference type="ARBA" id="ARBA00023163"/>
    </source>
</evidence>
<name>K6FDY9_9GAMM</name>
<dbReference type="InterPro" id="IPR005119">
    <property type="entry name" value="LysR_subst-bd"/>
</dbReference>
<evidence type="ECO:0000256" key="1">
    <source>
        <dbReference type="ARBA" id="ARBA00009437"/>
    </source>
</evidence>
<comment type="caution">
    <text evidence="6">The sequence shown here is derived from an EMBL/GenBank/DDBJ whole genome shotgun (WGS) entry which is preliminary data.</text>
</comment>
<dbReference type="Proteomes" id="UP000010310">
    <property type="component" value="Unassembled WGS sequence"/>
</dbReference>
<gene>
    <name evidence="6" type="ORF">B273_1066</name>
</gene>
<dbReference type="EMBL" id="AMWX01000002">
    <property type="protein sequence ID" value="EKO36857.1"/>
    <property type="molecule type" value="Genomic_DNA"/>
</dbReference>